<evidence type="ECO:0000256" key="2">
    <source>
        <dbReference type="ARBA" id="ARBA00007357"/>
    </source>
</evidence>
<keyword evidence="3" id="KW-0645">Protease</keyword>
<keyword evidence="7" id="KW-0482">Metalloprotease</keyword>
<feature type="domain" description="Peptidase M13 C-terminal" evidence="8">
    <location>
        <begin position="440"/>
        <end position="646"/>
    </location>
</feature>
<dbReference type="InterPro" id="IPR024079">
    <property type="entry name" value="MetalloPept_cat_dom_sf"/>
</dbReference>
<evidence type="ECO:0000256" key="5">
    <source>
        <dbReference type="ARBA" id="ARBA00022801"/>
    </source>
</evidence>
<evidence type="ECO:0000313" key="11">
    <source>
        <dbReference type="Proteomes" id="UP000824037"/>
    </source>
</evidence>
<accession>A0A9D2J391</accession>
<reference evidence="10" key="1">
    <citation type="journal article" date="2021" name="PeerJ">
        <title>Extensive microbial diversity within the chicken gut microbiome revealed by metagenomics and culture.</title>
        <authorList>
            <person name="Gilroy R."/>
            <person name="Ravi A."/>
            <person name="Getino M."/>
            <person name="Pursley I."/>
            <person name="Horton D.L."/>
            <person name="Alikhan N.F."/>
            <person name="Baker D."/>
            <person name="Gharbi K."/>
            <person name="Hall N."/>
            <person name="Watson M."/>
            <person name="Adriaenssens E.M."/>
            <person name="Foster-Nyarko E."/>
            <person name="Jarju S."/>
            <person name="Secka A."/>
            <person name="Antonio M."/>
            <person name="Oren A."/>
            <person name="Chaudhuri R.R."/>
            <person name="La Ragione R."/>
            <person name="Hildebrand F."/>
            <person name="Pallen M.J."/>
        </authorList>
    </citation>
    <scope>NUCLEOTIDE SEQUENCE</scope>
    <source>
        <strain evidence="10">ChiGjej4B4-7305</strain>
    </source>
</reference>
<evidence type="ECO:0000256" key="4">
    <source>
        <dbReference type="ARBA" id="ARBA00022723"/>
    </source>
</evidence>
<evidence type="ECO:0000256" key="6">
    <source>
        <dbReference type="ARBA" id="ARBA00022833"/>
    </source>
</evidence>
<dbReference type="InterPro" id="IPR018497">
    <property type="entry name" value="Peptidase_M13_C"/>
</dbReference>
<dbReference type="SUPFAM" id="SSF55486">
    <property type="entry name" value="Metalloproteases ('zincins'), catalytic domain"/>
    <property type="match status" value="1"/>
</dbReference>
<evidence type="ECO:0000313" key="10">
    <source>
        <dbReference type="EMBL" id="HIZ34868.1"/>
    </source>
</evidence>
<feature type="domain" description="Peptidase M13 N-terminal" evidence="9">
    <location>
        <begin position="7"/>
        <end position="388"/>
    </location>
</feature>
<dbReference type="InterPro" id="IPR008753">
    <property type="entry name" value="Peptidase_M13_N"/>
</dbReference>
<dbReference type="Gene3D" id="1.10.1380.10">
    <property type="entry name" value="Neutral endopeptidase , domain2"/>
    <property type="match status" value="1"/>
</dbReference>
<dbReference type="GO" id="GO:0016485">
    <property type="term" value="P:protein processing"/>
    <property type="evidence" value="ECO:0007669"/>
    <property type="project" value="TreeGrafter"/>
</dbReference>
<dbReference type="CDD" id="cd08662">
    <property type="entry name" value="M13"/>
    <property type="match status" value="1"/>
</dbReference>
<dbReference type="PANTHER" id="PTHR11733:SF167">
    <property type="entry name" value="FI17812P1-RELATED"/>
    <property type="match status" value="1"/>
</dbReference>
<dbReference type="InterPro" id="IPR000718">
    <property type="entry name" value="Peptidase_M13"/>
</dbReference>
<dbReference type="EMBL" id="DXBY01000060">
    <property type="protein sequence ID" value="HIZ34868.1"/>
    <property type="molecule type" value="Genomic_DNA"/>
</dbReference>
<keyword evidence="6" id="KW-0862">Zinc</keyword>
<dbReference type="PRINTS" id="PR00786">
    <property type="entry name" value="NEPRILYSIN"/>
</dbReference>
<dbReference type="Pfam" id="PF01431">
    <property type="entry name" value="Peptidase_M13"/>
    <property type="match status" value="1"/>
</dbReference>
<evidence type="ECO:0000259" key="9">
    <source>
        <dbReference type="Pfam" id="PF05649"/>
    </source>
</evidence>
<dbReference type="Gene3D" id="3.40.390.10">
    <property type="entry name" value="Collagenase (Catalytic Domain)"/>
    <property type="match status" value="1"/>
</dbReference>
<keyword evidence="5" id="KW-0378">Hydrolase</keyword>
<reference evidence="10" key="2">
    <citation type="submission" date="2021-04" db="EMBL/GenBank/DDBJ databases">
        <authorList>
            <person name="Gilroy R."/>
        </authorList>
    </citation>
    <scope>NUCLEOTIDE SEQUENCE</scope>
    <source>
        <strain evidence="10">ChiGjej4B4-7305</strain>
    </source>
</reference>
<organism evidence="10 11">
    <name type="scientific">Candidatus Ruania gallistercoris</name>
    <dbReference type="NCBI Taxonomy" id="2838746"/>
    <lineage>
        <taxon>Bacteria</taxon>
        <taxon>Bacillati</taxon>
        <taxon>Actinomycetota</taxon>
        <taxon>Actinomycetes</taxon>
        <taxon>Micrococcales</taxon>
        <taxon>Ruaniaceae</taxon>
        <taxon>Ruania</taxon>
    </lineage>
</organism>
<dbReference type="InterPro" id="IPR042089">
    <property type="entry name" value="Peptidase_M13_dom_2"/>
</dbReference>
<dbReference type="GO" id="GO:0046872">
    <property type="term" value="F:metal ion binding"/>
    <property type="evidence" value="ECO:0007669"/>
    <property type="project" value="UniProtKB-KW"/>
</dbReference>
<dbReference type="PROSITE" id="PS51885">
    <property type="entry name" value="NEPRILYSIN"/>
    <property type="match status" value="1"/>
</dbReference>
<comment type="caution">
    <text evidence="10">The sequence shown here is derived from an EMBL/GenBank/DDBJ whole genome shotgun (WGS) entry which is preliminary data.</text>
</comment>
<dbReference type="Pfam" id="PF05649">
    <property type="entry name" value="Peptidase_M13_N"/>
    <property type="match status" value="1"/>
</dbReference>
<gene>
    <name evidence="10" type="ORF">H9815_03750</name>
</gene>
<protein>
    <submittedName>
        <fullName evidence="10">Peptidase M13</fullName>
    </submittedName>
</protein>
<evidence type="ECO:0000256" key="7">
    <source>
        <dbReference type="ARBA" id="ARBA00023049"/>
    </source>
</evidence>
<evidence type="ECO:0000259" key="8">
    <source>
        <dbReference type="Pfam" id="PF01431"/>
    </source>
</evidence>
<comment type="cofactor">
    <cofactor evidence="1">
        <name>Zn(2+)</name>
        <dbReference type="ChEBI" id="CHEBI:29105"/>
    </cofactor>
</comment>
<evidence type="ECO:0000256" key="1">
    <source>
        <dbReference type="ARBA" id="ARBA00001947"/>
    </source>
</evidence>
<dbReference type="GO" id="GO:0005886">
    <property type="term" value="C:plasma membrane"/>
    <property type="evidence" value="ECO:0007669"/>
    <property type="project" value="TreeGrafter"/>
</dbReference>
<dbReference type="AlphaFoldDB" id="A0A9D2J391"/>
<name>A0A9D2J391_9MICO</name>
<dbReference type="PANTHER" id="PTHR11733">
    <property type="entry name" value="ZINC METALLOPROTEASE FAMILY M13 NEPRILYSIN-RELATED"/>
    <property type="match status" value="1"/>
</dbReference>
<keyword evidence="4" id="KW-0479">Metal-binding</keyword>
<proteinExistence type="inferred from homology"/>
<dbReference type="GO" id="GO:0004222">
    <property type="term" value="F:metalloendopeptidase activity"/>
    <property type="evidence" value="ECO:0007669"/>
    <property type="project" value="InterPro"/>
</dbReference>
<comment type="similarity">
    <text evidence="2">Belongs to the peptidase M13 family.</text>
</comment>
<dbReference type="Proteomes" id="UP000824037">
    <property type="component" value="Unassembled WGS sequence"/>
</dbReference>
<evidence type="ECO:0000256" key="3">
    <source>
        <dbReference type="ARBA" id="ARBA00022670"/>
    </source>
</evidence>
<sequence length="649" mass="71529">MDTAVRPQDDLFRYVNGTWLTTHEIPADRGRDGTFHQLHDQAERDVRQLITDAAEVPADDPAAAEAAKIAAVYASFMDTETIASLGTEPLEPELALVRAAADHGELAAALGALQRSGVGGVVAPFVDVDAADPTRYRVYLEQSGLGLPDEAYYTDETHGAVRAAYPPHIARMLTLAGVAGEGEAESAAERIMALETQLAGHHWDNVRSRDAQATHNPMTAAQLHEHAPGFAWESWAAALGDADALAEVVVRQPEFLAGLGSLWAEIDLADWKLWLTWRVVRARAPYLTDALVAENFDFVGRTMTGAQQIRQRWKRGVSLVQGVLGEAVGKLYVSRHFPPSHKEAMDRLVADLIEAYRQSISGLDWMSPATQELALAKLEAFTPKIGYPARWRDYSALTVTADDLLGNVRAAHAFETDYELNKLGGPIDRDEWFMTPQTVNAYYNPTMNEIVFPAAILQPPFFDAEADDATNYGAIGAVIGHEIGHGFDDQGSKYDGAGRLHDWWTEADRAEFDTRTQALVAQYDTLSPAQLDGSQHVNGSLTVGENIGDIGGLGIAIRAYRIALERSGREDEVIDAYTGMQRLFLAWARAWRTKVRDEEMLRLLAIDPHSPDEIRCNAVVRNLDEFYTAFDVQPGDGLYLPPEERVQIW</sequence>